<dbReference type="GO" id="GO:0005164">
    <property type="term" value="F:tumor necrosis factor receptor binding"/>
    <property type="evidence" value="ECO:0007669"/>
    <property type="project" value="TreeGrafter"/>
</dbReference>
<keyword evidence="3 4" id="KW-0862">Zinc</keyword>
<comment type="caution">
    <text evidence="7">The sequence shown here is derived from an EMBL/GenBank/DDBJ whole genome shotgun (WGS) entry which is preliminary data.</text>
</comment>
<accession>A0A9J6FMY7</accession>
<dbReference type="InterPro" id="IPR013083">
    <property type="entry name" value="Znf_RING/FYVE/PHD"/>
</dbReference>
<evidence type="ECO:0000256" key="4">
    <source>
        <dbReference type="PROSITE-ProRule" id="PRU00207"/>
    </source>
</evidence>
<dbReference type="PROSITE" id="PS50089">
    <property type="entry name" value="ZF_RING_2"/>
    <property type="match status" value="1"/>
</dbReference>
<dbReference type="CDD" id="cd16449">
    <property type="entry name" value="RING-HC"/>
    <property type="match status" value="1"/>
</dbReference>
<evidence type="ECO:0008006" key="9">
    <source>
        <dbReference type="Google" id="ProtNLM"/>
    </source>
</evidence>
<dbReference type="PANTHER" id="PTHR10131">
    <property type="entry name" value="TNF RECEPTOR ASSOCIATED FACTOR"/>
    <property type="match status" value="1"/>
</dbReference>
<dbReference type="OrthoDB" id="6474719at2759"/>
<evidence type="ECO:0000313" key="8">
    <source>
        <dbReference type="Proteomes" id="UP000821853"/>
    </source>
</evidence>
<protein>
    <recommendedName>
        <fullName evidence="9">Tnf receptor-associated factor</fullName>
    </recommendedName>
</protein>
<dbReference type="OMA" id="LELILWH"/>
<dbReference type="PANTHER" id="PTHR10131:SF138">
    <property type="entry name" value="RE66324P"/>
    <property type="match status" value="1"/>
</dbReference>
<name>A0A9J6FMY7_HAELO</name>
<dbReference type="SUPFAM" id="SSF49599">
    <property type="entry name" value="TRAF domain-like"/>
    <property type="match status" value="1"/>
</dbReference>
<dbReference type="PROSITE" id="PS50145">
    <property type="entry name" value="ZF_TRAF"/>
    <property type="match status" value="1"/>
</dbReference>
<gene>
    <name evidence="7" type="ORF">HPB48_006478</name>
</gene>
<reference evidence="7 8" key="1">
    <citation type="journal article" date="2020" name="Cell">
        <title>Large-Scale Comparative Analyses of Tick Genomes Elucidate Their Genetic Diversity and Vector Capacities.</title>
        <authorList>
            <consortium name="Tick Genome and Microbiome Consortium (TIGMIC)"/>
            <person name="Jia N."/>
            <person name="Wang J."/>
            <person name="Shi W."/>
            <person name="Du L."/>
            <person name="Sun Y."/>
            <person name="Zhan W."/>
            <person name="Jiang J.F."/>
            <person name="Wang Q."/>
            <person name="Zhang B."/>
            <person name="Ji P."/>
            <person name="Bell-Sakyi L."/>
            <person name="Cui X.M."/>
            <person name="Yuan T.T."/>
            <person name="Jiang B.G."/>
            <person name="Yang W.F."/>
            <person name="Lam T.T."/>
            <person name="Chang Q.C."/>
            <person name="Ding S.J."/>
            <person name="Wang X.J."/>
            <person name="Zhu J.G."/>
            <person name="Ruan X.D."/>
            <person name="Zhao L."/>
            <person name="Wei J.T."/>
            <person name="Ye R.Z."/>
            <person name="Que T.C."/>
            <person name="Du C.H."/>
            <person name="Zhou Y.H."/>
            <person name="Cheng J.X."/>
            <person name="Dai P.F."/>
            <person name="Guo W.B."/>
            <person name="Han X.H."/>
            <person name="Huang E.J."/>
            <person name="Li L.F."/>
            <person name="Wei W."/>
            <person name="Gao Y.C."/>
            <person name="Liu J.Z."/>
            <person name="Shao H.Z."/>
            <person name="Wang X."/>
            <person name="Wang C.C."/>
            <person name="Yang T.C."/>
            <person name="Huo Q.B."/>
            <person name="Li W."/>
            <person name="Chen H.Y."/>
            <person name="Chen S.E."/>
            <person name="Zhou L.G."/>
            <person name="Ni X.B."/>
            <person name="Tian J.H."/>
            <person name="Sheng Y."/>
            <person name="Liu T."/>
            <person name="Pan Y.S."/>
            <person name="Xia L.Y."/>
            <person name="Li J."/>
            <person name="Zhao F."/>
            <person name="Cao W.C."/>
        </authorList>
    </citation>
    <scope>NUCLEOTIDE SEQUENCE [LARGE SCALE GENOMIC DNA]</scope>
    <source>
        <strain evidence="7">HaeL-2018</strain>
    </source>
</reference>
<dbReference type="GO" id="GO:0043122">
    <property type="term" value="P:regulation of canonical NF-kappaB signal transduction"/>
    <property type="evidence" value="ECO:0007669"/>
    <property type="project" value="TreeGrafter"/>
</dbReference>
<dbReference type="InterPro" id="IPR001293">
    <property type="entry name" value="Znf_TRAF"/>
</dbReference>
<dbReference type="VEuPathDB" id="VectorBase:HLOH_048643"/>
<evidence type="ECO:0000259" key="6">
    <source>
        <dbReference type="PROSITE" id="PS50145"/>
    </source>
</evidence>
<evidence type="ECO:0000313" key="7">
    <source>
        <dbReference type="EMBL" id="KAH9363372.1"/>
    </source>
</evidence>
<dbReference type="InterPro" id="IPR017907">
    <property type="entry name" value="Znf_RING_CS"/>
</dbReference>
<dbReference type="Proteomes" id="UP000821853">
    <property type="component" value="Chromosome 10"/>
</dbReference>
<dbReference type="GO" id="GO:0008270">
    <property type="term" value="F:zinc ion binding"/>
    <property type="evidence" value="ECO:0007669"/>
    <property type="project" value="UniProtKB-KW"/>
</dbReference>
<dbReference type="PROSITE" id="PS00518">
    <property type="entry name" value="ZF_RING_1"/>
    <property type="match status" value="1"/>
</dbReference>
<feature type="zinc finger region" description="TRAF-type" evidence="4">
    <location>
        <begin position="118"/>
        <end position="151"/>
    </location>
</feature>
<dbReference type="Gene3D" id="3.30.40.10">
    <property type="entry name" value="Zinc/RING finger domain, C3HC4 (zinc finger)"/>
    <property type="match status" value="1"/>
</dbReference>
<dbReference type="SUPFAM" id="SSF57850">
    <property type="entry name" value="RING/U-box"/>
    <property type="match status" value="1"/>
</dbReference>
<keyword evidence="8" id="KW-1185">Reference proteome</keyword>
<sequence length="492" mass="55048">MPDRGATSVHQVCGLVSGANWRVTKFTVAAPPHHTCALCQLISEKTLLLPCFHVLCESCLNYSVVGGNAVCPLDEEPFVAEECQAIQLPPGAGNKLKACCWNDTRGCTFVGTLQAVLTHFEQDCNFHAVSCPRCGESVLHQNLPSHYRSGCQTQDFPAATANTALQQGVVLSSQNVSELLEELKTHLEDPYQDRLPALQSQINEILEQTRHHGAQFEEIARALRDTELKLNNRLTMVSRELSTGFSGELHSHQRVLCSRLDRIAQADGSERTGERGLPRSAQMPWRLEKKHILRKLELITYETRAYLQRLHETAQPRQERHVLQCEPLSASYEPSIDIALDMSPPWGDAREQSPAYRVLVTNTDDIYKAIYTKGKIYGLVTKWHRRDTYFQVAVGLCKGPLVSLEVFVKVGTTLETARPAWNVDLVSVIDPDDPKKIGRCMKKVLPLPERASYFGFQHSFSIPIKDIKASGYARDGKLAFLIYMGELPRLCG</sequence>
<feature type="domain" description="TRAF-type" evidence="6">
    <location>
        <begin position="118"/>
        <end position="151"/>
    </location>
</feature>
<keyword evidence="2 4" id="KW-0863">Zinc-finger</keyword>
<dbReference type="SMART" id="SM00184">
    <property type="entry name" value="RING"/>
    <property type="match status" value="1"/>
</dbReference>
<evidence type="ECO:0000259" key="5">
    <source>
        <dbReference type="PROSITE" id="PS50089"/>
    </source>
</evidence>
<proteinExistence type="predicted"/>
<feature type="domain" description="RING-type" evidence="5">
    <location>
        <begin position="36"/>
        <end position="75"/>
    </location>
</feature>
<evidence type="ECO:0000256" key="3">
    <source>
        <dbReference type="ARBA" id="ARBA00022833"/>
    </source>
</evidence>
<evidence type="ECO:0000256" key="1">
    <source>
        <dbReference type="ARBA" id="ARBA00022723"/>
    </source>
</evidence>
<evidence type="ECO:0000256" key="2">
    <source>
        <dbReference type="ARBA" id="ARBA00022771"/>
    </source>
</evidence>
<dbReference type="InterPro" id="IPR001841">
    <property type="entry name" value="Znf_RING"/>
</dbReference>
<dbReference type="AlphaFoldDB" id="A0A9J6FMY7"/>
<dbReference type="GO" id="GO:0009898">
    <property type="term" value="C:cytoplasmic side of plasma membrane"/>
    <property type="evidence" value="ECO:0007669"/>
    <property type="project" value="TreeGrafter"/>
</dbReference>
<organism evidence="7 8">
    <name type="scientific">Haemaphysalis longicornis</name>
    <name type="common">Bush tick</name>
    <dbReference type="NCBI Taxonomy" id="44386"/>
    <lineage>
        <taxon>Eukaryota</taxon>
        <taxon>Metazoa</taxon>
        <taxon>Ecdysozoa</taxon>
        <taxon>Arthropoda</taxon>
        <taxon>Chelicerata</taxon>
        <taxon>Arachnida</taxon>
        <taxon>Acari</taxon>
        <taxon>Parasitiformes</taxon>
        <taxon>Ixodida</taxon>
        <taxon>Ixodoidea</taxon>
        <taxon>Ixodidae</taxon>
        <taxon>Haemaphysalinae</taxon>
        <taxon>Haemaphysalis</taxon>
    </lineage>
</organism>
<keyword evidence="1 4" id="KW-0479">Metal-binding</keyword>
<dbReference type="EMBL" id="JABSTR010000002">
    <property type="protein sequence ID" value="KAH9363372.1"/>
    <property type="molecule type" value="Genomic_DNA"/>
</dbReference>